<dbReference type="Gene3D" id="6.10.340.10">
    <property type="match status" value="1"/>
</dbReference>
<dbReference type="GO" id="GO:0004888">
    <property type="term" value="F:transmembrane signaling receptor activity"/>
    <property type="evidence" value="ECO:0007669"/>
    <property type="project" value="InterPro"/>
</dbReference>
<feature type="transmembrane region" description="Helical" evidence="6">
    <location>
        <begin position="191"/>
        <end position="211"/>
    </location>
</feature>
<dbReference type="SMART" id="SM00283">
    <property type="entry name" value="MA"/>
    <property type="match status" value="1"/>
</dbReference>
<dbReference type="PRINTS" id="PR00260">
    <property type="entry name" value="CHEMTRNSDUCR"/>
</dbReference>
<dbReference type="Proteomes" id="UP000298438">
    <property type="component" value="Unassembled WGS sequence"/>
</dbReference>
<dbReference type="PROSITE" id="PS50111">
    <property type="entry name" value="CHEMOTAXIS_TRANSDUC_2"/>
    <property type="match status" value="1"/>
</dbReference>
<organism evidence="9 10">
    <name type="scientific">Zemynaea arenosa</name>
    <dbReference type="NCBI Taxonomy" id="2561931"/>
    <lineage>
        <taxon>Bacteria</taxon>
        <taxon>Pseudomonadati</taxon>
        <taxon>Pseudomonadota</taxon>
        <taxon>Betaproteobacteria</taxon>
        <taxon>Burkholderiales</taxon>
        <taxon>Oxalobacteraceae</taxon>
        <taxon>Telluria group</taxon>
        <taxon>Zemynaea</taxon>
    </lineage>
</organism>
<dbReference type="PANTHER" id="PTHR43531:SF14">
    <property type="entry name" value="METHYL-ACCEPTING CHEMOTAXIS PROTEIN I-RELATED"/>
    <property type="match status" value="1"/>
</dbReference>
<dbReference type="InterPro" id="IPR004089">
    <property type="entry name" value="MCPsignal_dom"/>
</dbReference>
<dbReference type="InterPro" id="IPR003660">
    <property type="entry name" value="HAMP_dom"/>
</dbReference>
<evidence type="ECO:0000259" key="8">
    <source>
        <dbReference type="PROSITE" id="PS50885"/>
    </source>
</evidence>
<dbReference type="PANTHER" id="PTHR43531">
    <property type="entry name" value="PROTEIN ICFG"/>
    <property type="match status" value="1"/>
</dbReference>
<comment type="similarity">
    <text evidence="3">Belongs to the methyl-accepting chemotaxis (MCP) protein family.</text>
</comment>
<evidence type="ECO:0000256" key="3">
    <source>
        <dbReference type="ARBA" id="ARBA00029447"/>
    </source>
</evidence>
<dbReference type="FunFam" id="1.10.287.950:FF:000001">
    <property type="entry name" value="Methyl-accepting chemotaxis sensory transducer"/>
    <property type="match status" value="1"/>
</dbReference>
<dbReference type="InterPro" id="IPR047347">
    <property type="entry name" value="YvaQ-like_sensor"/>
</dbReference>
<dbReference type="GO" id="GO:0005886">
    <property type="term" value="C:plasma membrane"/>
    <property type="evidence" value="ECO:0007669"/>
    <property type="project" value="TreeGrafter"/>
</dbReference>
<dbReference type="CDD" id="cd19411">
    <property type="entry name" value="MCP2201-like_sensor"/>
    <property type="match status" value="1"/>
</dbReference>
<evidence type="ECO:0000256" key="6">
    <source>
        <dbReference type="SAM" id="Phobius"/>
    </source>
</evidence>
<keyword evidence="10" id="KW-1185">Reference proteome</keyword>
<accession>A0A4Y9SG26</accession>
<name>A0A4Y9SG26_9BURK</name>
<dbReference type="SMART" id="SM00304">
    <property type="entry name" value="HAMP"/>
    <property type="match status" value="1"/>
</dbReference>
<dbReference type="AlphaFoldDB" id="A0A4Y9SG26"/>
<comment type="subcellular location">
    <subcellularLocation>
        <location evidence="1">Membrane</location>
    </subcellularLocation>
</comment>
<dbReference type="InterPro" id="IPR051310">
    <property type="entry name" value="MCP_chemotaxis"/>
</dbReference>
<dbReference type="InterPro" id="IPR004090">
    <property type="entry name" value="Chemotax_Me-accpt_rcpt"/>
</dbReference>
<feature type="region of interest" description="Disordered" evidence="5">
    <location>
        <begin position="519"/>
        <end position="541"/>
    </location>
</feature>
<feature type="domain" description="Methyl-accepting transducer" evidence="7">
    <location>
        <begin position="270"/>
        <end position="499"/>
    </location>
</feature>
<reference evidence="9 10" key="1">
    <citation type="submission" date="2019-03" db="EMBL/GenBank/DDBJ databases">
        <title>Draft Genome Sequence of Massilia arenosa sp. nov., a Novel Massilia Species Isolated from a Sandy-loam Maize Soil.</title>
        <authorList>
            <person name="Raths R."/>
            <person name="Peta V."/>
            <person name="Bucking H."/>
        </authorList>
    </citation>
    <scope>NUCLEOTIDE SEQUENCE [LARGE SCALE GENOMIC DNA]</scope>
    <source>
        <strain evidence="9 10">MC02</strain>
    </source>
</reference>
<dbReference type="Gene3D" id="1.10.287.950">
    <property type="entry name" value="Methyl-accepting chemotaxis protein"/>
    <property type="match status" value="1"/>
</dbReference>
<dbReference type="GO" id="GO:0007165">
    <property type="term" value="P:signal transduction"/>
    <property type="evidence" value="ECO:0007669"/>
    <property type="project" value="UniProtKB-KW"/>
</dbReference>
<evidence type="ECO:0000259" key="7">
    <source>
        <dbReference type="PROSITE" id="PS50111"/>
    </source>
</evidence>
<keyword evidence="6" id="KW-0472">Membrane</keyword>
<dbReference type="OrthoDB" id="5441488at2"/>
<evidence type="ECO:0000256" key="4">
    <source>
        <dbReference type="PROSITE-ProRule" id="PRU00284"/>
    </source>
</evidence>
<comment type="caution">
    <text evidence="9">The sequence shown here is derived from an EMBL/GenBank/DDBJ whole genome shotgun (WGS) entry which is preliminary data.</text>
</comment>
<evidence type="ECO:0000256" key="2">
    <source>
        <dbReference type="ARBA" id="ARBA00022481"/>
    </source>
</evidence>
<evidence type="ECO:0000313" key="9">
    <source>
        <dbReference type="EMBL" id="TFW19065.1"/>
    </source>
</evidence>
<dbReference type="PROSITE" id="PS50885">
    <property type="entry name" value="HAMP"/>
    <property type="match status" value="1"/>
</dbReference>
<protein>
    <submittedName>
        <fullName evidence="9">HAMP domain-containing protein</fullName>
    </submittedName>
</protein>
<dbReference type="SUPFAM" id="SSF58104">
    <property type="entry name" value="Methyl-accepting chemotaxis protein (MCP) signaling domain"/>
    <property type="match status" value="1"/>
</dbReference>
<dbReference type="CDD" id="cd06225">
    <property type="entry name" value="HAMP"/>
    <property type="match status" value="1"/>
</dbReference>
<gene>
    <name evidence="9" type="ORF">E4L96_12410</name>
</gene>
<dbReference type="EMBL" id="SPVF01000153">
    <property type="protein sequence ID" value="TFW19065.1"/>
    <property type="molecule type" value="Genomic_DNA"/>
</dbReference>
<dbReference type="GO" id="GO:0006935">
    <property type="term" value="P:chemotaxis"/>
    <property type="evidence" value="ECO:0007669"/>
    <property type="project" value="InterPro"/>
</dbReference>
<feature type="transmembrane region" description="Helical" evidence="6">
    <location>
        <begin position="12"/>
        <end position="34"/>
    </location>
</feature>
<evidence type="ECO:0000256" key="1">
    <source>
        <dbReference type="ARBA" id="ARBA00004370"/>
    </source>
</evidence>
<keyword evidence="4" id="KW-0807">Transducer</keyword>
<proteinExistence type="inferred from homology"/>
<evidence type="ECO:0000313" key="10">
    <source>
        <dbReference type="Proteomes" id="UP000298438"/>
    </source>
</evidence>
<evidence type="ECO:0000256" key="5">
    <source>
        <dbReference type="SAM" id="MobiDB-lite"/>
    </source>
</evidence>
<sequence>MKLQNLKVGHRLALVMAAILCLSGAMLAGALYQLDRISAAKTIMASASDQAILAQHWLNGTATNGVRTVARIKSTSPEDEQYYASEMKRVSAEIDKVQKRLEALIDSARGKELVAAVAANRKSYLAMRDEAYRRKAEAGGDPATIAPFVTGQVLPALSRYVQSVQAVAAYQESLSDVAQAHIDDLNRTARWFMAIVGLIALGSSALFGYLLTRSITTPLHRAVGLAEQVAAGDLTAHIEVNRSDEVGTLLGALKRMSDNLRQTVTEVRAGTESIVTASQQIASGNQDLSARTEQQAASLEETASSMEELTSTVRQNAEHADRARSQALATAALAEQGGEAVQRVIATMGSISESSREIGQIIAVIDGIAFQTNILALNAAVEAARAGEQGRGFAVVASEVRNLAQRSAGAAKEIRTLITGTMDKVNDGTRLVDGAGSSMQDIVAGIRTVTELVTEIAAANAEQSAGIEQVNTAVIQMDGVTQQNAALVEEAAAAATSMHHHAQALADVVSTFRLNQAPVRRRTPAGSAAAHLRSPRPALAA</sequence>
<feature type="domain" description="HAMP" evidence="8">
    <location>
        <begin position="213"/>
        <end position="265"/>
    </location>
</feature>
<dbReference type="Pfam" id="PF00015">
    <property type="entry name" value="MCPsignal"/>
    <property type="match status" value="1"/>
</dbReference>
<keyword evidence="2" id="KW-0488">Methylation</keyword>
<dbReference type="Pfam" id="PF00672">
    <property type="entry name" value="HAMP"/>
    <property type="match status" value="1"/>
</dbReference>
<keyword evidence="6" id="KW-0812">Transmembrane</keyword>
<dbReference type="CDD" id="cd11386">
    <property type="entry name" value="MCP_signal"/>
    <property type="match status" value="1"/>
</dbReference>
<keyword evidence="6" id="KW-1133">Transmembrane helix</keyword>
<dbReference type="RefSeq" id="WP_135207540.1">
    <property type="nucleotide sequence ID" value="NZ_SPVF01000153.1"/>
</dbReference>